<evidence type="ECO:0000256" key="7">
    <source>
        <dbReference type="ARBA" id="ARBA00025526"/>
    </source>
</evidence>
<dbReference type="InterPro" id="IPR004161">
    <property type="entry name" value="EFTu-like_2"/>
</dbReference>
<keyword evidence="6" id="KW-0342">GTP-binding</keyword>
<reference evidence="10 11" key="1">
    <citation type="submission" date="2017-02" db="EMBL/GenBank/DDBJ databases">
        <title>Chromobacterium haemolyticum H5244.</title>
        <authorList>
            <person name="Gulvik C.A."/>
        </authorList>
    </citation>
    <scope>NUCLEOTIDE SEQUENCE [LARGE SCALE GENOMIC DNA]</scope>
    <source>
        <strain evidence="10 11">H5244</strain>
    </source>
</reference>
<dbReference type="Pfam" id="PF09107">
    <property type="entry name" value="WHD_3rd_SelB"/>
    <property type="match status" value="1"/>
</dbReference>
<dbReference type="InterPro" id="IPR004535">
    <property type="entry name" value="Transl_elong_SelB"/>
</dbReference>
<comment type="subcellular location">
    <subcellularLocation>
        <location evidence="1">Cytoplasm</location>
    </subcellularLocation>
</comment>
<dbReference type="InterPro" id="IPR015191">
    <property type="entry name" value="SelB_WHD4"/>
</dbReference>
<evidence type="ECO:0000256" key="5">
    <source>
        <dbReference type="ARBA" id="ARBA00022917"/>
    </source>
</evidence>
<dbReference type="AlphaFoldDB" id="A0A1W0D6W1"/>
<evidence type="ECO:0000256" key="8">
    <source>
        <dbReference type="ARBA" id="ARBA00031615"/>
    </source>
</evidence>
<dbReference type="PANTHER" id="PTHR43721">
    <property type="entry name" value="ELONGATION FACTOR TU-RELATED"/>
    <property type="match status" value="1"/>
</dbReference>
<evidence type="ECO:0000256" key="3">
    <source>
        <dbReference type="ARBA" id="ARBA00022490"/>
    </source>
</evidence>
<protein>
    <recommendedName>
        <fullName evidence="2">Selenocysteine-specific elongation factor</fullName>
    </recommendedName>
    <alternativeName>
        <fullName evidence="8">SelB translation factor</fullName>
    </alternativeName>
</protein>
<dbReference type="SUPFAM" id="SSF52540">
    <property type="entry name" value="P-loop containing nucleoside triphosphate hydrolases"/>
    <property type="match status" value="1"/>
</dbReference>
<dbReference type="SUPFAM" id="SSF50465">
    <property type="entry name" value="EF-Tu/eEF-1alpha/eIF2-gamma C-terminal domain"/>
    <property type="match status" value="1"/>
</dbReference>
<dbReference type="GO" id="GO:0003746">
    <property type="term" value="F:translation elongation factor activity"/>
    <property type="evidence" value="ECO:0007669"/>
    <property type="project" value="UniProtKB-KW"/>
</dbReference>
<dbReference type="SUPFAM" id="SSF46785">
    <property type="entry name" value="Winged helix' DNA-binding domain"/>
    <property type="match status" value="2"/>
</dbReference>
<dbReference type="GO" id="GO:0003924">
    <property type="term" value="F:GTPase activity"/>
    <property type="evidence" value="ECO:0007669"/>
    <property type="project" value="InterPro"/>
</dbReference>
<dbReference type="EMBL" id="MUKV01000004">
    <property type="protein sequence ID" value="OQS42673.1"/>
    <property type="molecule type" value="Genomic_DNA"/>
</dbReference>
<evidence type="ECO:0000313" key="10">
    <source>
        <dbReference type="EMBL" id="OQS42673.1"/>
    </source>
</evidence>
<evidence type="ECO:0000259" key="9">
    <source>
        <dbReference type="PROSITE" id="PS51722"/>
    </source>
</evidence>
<dbReference type="InterPro" id="IPR048649">
    <property type="entry name" value="WHD_1st_3rd_SelB"/>
</dbReference>
<dbReference type="SUPFAM" id="SSF50447">
    <property type="entry name" value="Translation proteins"/>
    <property type="match status" value="1"/>
</dbReference>
<dbReference type="InterPro" id="IPR031157">
    <property type="entry name" value="G_TR_CS"/>
</dbReference>
<dbReference type="Pfam" id="PF25461">
    <property type="entry name" value="Beta-barrel_SelB"/>
    <property type="match status" value="1"/>
</dbReference>
<dbReference type="Pfam" id="PF00009">
    <property type="entry name" value="GTP_EFTU"/>
    <property type="match status" value="1"/>
</dbReference>
<gene>
    <name evidence="10" type="ORF">B0T45_04640</name>
</gene>
<comment type="function">
    <text evidence="7">Translation factor necessary for the incorporation of selenocysteine into proteins. It probably replaces EF-Tu for the insertion of selenocysteine directed by the UGA codon. SelB binds GTP and GDP.</text>
</comment>
<dbReference type="InterPro" id="IPR000795">
    <property type="entry name" value="T_Tr_GTP-bd_dom"/>
</dbReference>
<evidence type="ECO:0000256" key="6">
    <source>
        <dbReference type="ARBA" id="ARBA00023134"/>
    </source>
</evidence>
<dbReference type="InterPro" id="IPR009000">
    <property type="entry name" value="Transl_B-barrel_sf"/>
</dbReference>
<dbReference type="InterPro" id="IPR015190">
    <property type="entry name" value="Elong_fac_SelB-wing-hlx_typ-2"/>
</dbReference>
<dbReference type="Pfam" id="PF09106">
    <property type="entry name" value="WHD_2nd_SelB"/>
    <property type="match status" value="1"/>
</dbReference>
<sequence length="627" mass="68726">MIIATAGHVDHGKTALLHALTGTDADRLPEEKKRGMTIDLGYAYLPTPDGGAIGFIDVPGHERFLGNMLAGVGGVRHALLVIAADDGVMPQTREHLAILQLLQLDSLTVAISKSDLVGPEALERVMSEARQTLTEHGLQATALLPVSARTGVGVDDLRRQLLQQRGDATGTERRFRLAIDRAFTIGGAGLVVTGTAWGGRVSMGDTLWLSGKDVPVRVRGLHVQNQPARQGQAGQRIALNLAGDIEKQQIQRGDWLLAQAAPAPSTRVSVRLRLAPGLHAALRHWQAVHIHHAASHCTGRVALLERSQLHSGDEGLAELSLDRPLHLADGDRIILRDAGAQHTLACATVLERQPPTRGKRHDERLAYLRALAAAGMEDVENLRLRLSRQAVSLPDLAWDRQLNEIGLAELLRAAPLRIAGQHAYAPEHWASLLEQLLQRLAVLHLQQPDQLGASRGRARRLALPQESEAAVNLMIDQLLAEGRLANTRGWLHLPEHVLAFNAEETAQWRRLEPAFAEENQAHWVRDLATAAGLEEEQARALLRKAARLGHVHAVVRDRYCSSATIRGMAAIVRNLNQDVGYADAANFRDQLGCGRKLAIQILEYFDRCGFTRRLGDKHLLREARLFD</sequence>
<dbReference type="NCBIfam" id="TIGR00475">
    <property type="entry name" value="selB"/>
    <property type="match status" value="1"/>
</dbReference>
<dbReference type="RefSeq" id="WP_081554764.1">
    <property type="nucleotide sequence ID" value="NZ_MUKV01000004.1"/>
</dbReference>
<comment type="caution">
    <text evidence="10">The sequence shown here is derived from an EMBL/GenBank/DDBJ whole genome shotgun (WGS) entry which is preliminary data.</text>
</comment>
<evidence type="ECO:0000256" key="4">
    <source>
        <dbReference type="ARBA" id="ARBA00022741"/>
    </source>
</evidence>
<dbReference type="Gene3D" id="1.10.10.10">
    <property type="entry name" value="Winged helix-like DNA-binding domain superfamily/Winged helix DNA-binding domain"/>
    <property type="match status" value="2"/>
</dbReference>
<dbReference type="Pfam" id="PF21458">
    <property type="entry name" value="WHD_1st_3rd_SelB"/>
    <property type="match status" value="1"/>
</dbReference>
<dbReference type="InterPro" id="IPR027417">
    <property type="entry name" value="P-loop_NTPase"/>
</dbReference>
<dbReference type="InterPro" id="IPR036388">
    <property type="entry name" value="WH-like_DNA-bd_sf"/>
</dbReference>
<dbReference type="PROSITE" id="PS51722">
    <property type="entry name" value="G_TR_2"/>
    <property type="match status" value="1"/>
</dbReference>
<accession>A0A1W0D6W1</accession>
<dbReference type="InterPro" id="IPR050055">
    <property type="entry name" value="EF-Tu_GTPase"/>
</dbReference>
<dbReference type="GO" id="GO:0005525">
    <property type="term" value="F:GTP binding"/>
    <property type="evidence" value="ECO:0007669"/>
    <property type="project" value="UniProtKB-KW"/>
</dbReference>
<dbReference type="InterPro" id="IPR048931">
    <property type="entry name" value="WHD_2nd_SelB_bact"/>
</dbReference>
<proteinExistence type="predicted"/>
<dbReference type="InterPro" id="IPR036390">
    <property type="entry name" value="WH_DNA-bd_sf"/>
</dbReference>
<dbReference type="Proteomes" id="UP000192721">
    <property type="component" value="Unassembled WGS sequence"/>
</dbReference>
<dbReference type="GO" id="GO:0001514">
    <property type="term" value="P:selenocysteine incorporation"/>
    <property type="evidence" value="ECO:0007669"/>
    <property type="project" value="InterPro"/>
</dbReference>
<organism evidence="10 11">
    <name type="scientific">Chromobacterium haemolyticum</name>
    <dbReference type="NCBI Taxonomy" id="394935"/>
    <lineage>
        <taxon>Bacteria</taxon>
        <taxon>Pseudomonadati</taxon>
        <taxon>Pseudomonadota</taxon>
        <taxon>Betaproteobacteria</taxon>
        <taxon>Neisseriales</taxon>
        <taxon>Chromobacteriaceae</taxon>
        <taxon>Chromobacterium</taxon>
    </lineage>
</organism>
<feature type="domain" description="Tr-type G" evidence="9">
    <location>
        <begin position="1"/>
        <end position="169"/>
    </location>
</feature>
<evidence type="ECO:0000313" key="11">
    <source>
        <dbReference type="Proteomes" id="UP000192721"/>
    </source>
</evidence>
<evidence type="ECO:0000256" key="2">
    <source>
        <dbReference type="ARBA" id="ARBA00015953"/>
    </source>
</evidence>
<name>A0A1W0D6W1_9NEIS</name>
<keyword evidence="5" id="KW-0648">Protein biosynthesis</keyword>
<dbReference type="InterPro" id="IPR057335">
    <property type="entry name" value="Beta-barrel_SelB"/>
</dbReference>
<dbReference type="GO" id="GO:0003723">
    <property type="term" value="F:RNA binding"/>
    <property type="evidence" value="ECO:0007669"/>
    <property type="project" value="InterPro"/>
</dbReference>
<dbReference type="Pfam" id="PF03144">
    <property type="entry name" value="GTP_EFTU_D2"/>
    <property type="match status" value="1"/>
</dbReference>
<dbReference type="Gene3D" id="2.40.30.10">
    <property type="entry name" value="Translation factors"/>
    <property type="match status" value="1"/>
</dbReference>
<dbReference type="Pfam" id="PF21214">
    <property type="entry name" value="WHD_2nd_SelB_bact"/>
    <property type="match status" value="1"/>
</dbReference>
<dbReference type="CDD" id="cd04171">
    <property type="entry name" value="SelB"/>
    <property type="match status" value="1"/>
</dbReference>
<dbReference type="GO" id="GO:0005737">
    <property type="term" value="C:cytoplasm"/>
    <property type="evidence" value="ECO:0007669"/>
    <property type="project" value="UniProtKB-SubCell"/>
</dbReference>
<dbReference type="Gene3D" id="3.40.50.300">
    <property type="entry name" value="P-loop containing nucleotide triphosphate hydrolases"/>
    <property type="match status" value="1"/>
</dbReference>
<dbReference type="PROSITE" id="PS00301">
    <property type="entry name" value="G_TR_1"/>
    <property type="match status" value="1"/>
</dbReference>
<keyword evidence="10" id="KW-0251">Elongation factor</keyword>
<dbReference type="CDD" id="cd15491">
    <property type="entry name" value="selB_III"/>
    <property type="match status" value="1"/>
</dbReference>
<dbReference type="FunFam" id="3.40.50.300:FF:001064">
    <property type="entry name" value="Selenocysteine-specific translation elongation factor"/>
    <property type="match status" value="1"/>
</dbReference>
<dbReference type="PANTHER" id="PTHR43721:SF9">
    <property type="entry name" value="GTP-BINDING PROTEIN 1"/>
    <property type="match status" value="1"/>
</dbReference>
<dbReference type="InterPro" id="IPR009001">
    <property type="entry name" value="Transl_elong_EF1A/Init_IF2_C"/>
</dbReference>
<evidence type="ECO:0000256" key="1">
    <source>
        <dbReference type="ARBA" id="ARBA00004496"/>
    </source>
</evidence>
<dbReference type="CDD" id="cd03696">
    <property type="entry name" value="SelB_II"/>
    <property type="match status" value="1"/>
</dbReference>
<keyword evidence="3" id="KW-0963">Cytoplasm</keyword>
<keyword evidence="4" id="KW-0547">Nucleotide-binding</keyword>